<keyword evidence="3" id="KW-1185">Reference proteome</keyword>
<dbReference type="Gene3D" id="1.10.287.1490">
    <property type="match status" value="1"/>
</dbReference>
<accession>A0A0M2NII6</accession>
<dbReference type="InterPro" id="IPR035451">
    <property type="entry name" value="Ada-like_dom_sf"/>
</dbReference>
<gene>
    <name evidence="2" type="ORF">CHK_1707</name>
</gene>
<dbReference type="STRING" id="270498.CHK_1707"/>
<evidence type="ECO:0000313" key="2">
    <source>
        <dbReference type="EMBL" id="KKI50781.1"/>
    </source>
</evidence>
<dbReference type="AlphaFoldDB" id="A0A0M2NII6"/>
<protein>
    <recommendedName>
        <fullName evidence="4">Ada DNA repair metal-binding domain-containing protein</fullName>
    </recommendedName>
</protein>
<feature type="region of interest" description="Disordered" evidence="1">
    <location>
        <begin position="94"/>
        <end position="138"/>
    </location>
</feature>
<name>A0A0M2NII6_9FIRM</name>
<dbReference type="Gene3D" id="3.40.10.10">
    <property type="entry name" value="DNA Methylphosphotriester Repair Domain"/>
    <property type="match status" value="1"/>
</dbReference>
<evidence type="ECO:0000313" key="3">
    <source>
        <dbReference type="Proteomes" id="UP000034076"/>
    </source>
</evidence>
<reference evidence="2 3" key="1">
    <citation type="submission" date="2015-04" db="EMBL/GenBank/DDBJ databases">
        <title>Draft genome sequence of bacteremic isolate Catabacter hongkongensis type strain HKU16T.</title>
        <authorList>
            <person name="Lau S.K."/>
            <person name="Teng J.L."/>
            <person name="Huang Y."/>
            <person name="Curreem S.O."/>
            <person name="Tsui S.K."/>
            <person name="Woo P.C."/>
        </authorList>
    </citation>
    <scope>NUCLEOTIDE SEQUENCE [LARGE SCALE GENOMIC DNA]</scope>
    <source>
        <strain evidence="2 3">HKU16</strain>
    </source>
</reference>
<sequence>MKKLLATLLVALFCIGLIGCGVPQEEYTKVVGERDELAAGQIELENQLEKTSAELDALSQKLEELEAENQKLSGDLTTANQTIQDLSSKITDLENQLSQKTAEAEQLSSEKSTSSSKNSTSSDNSDASPDQKSGGGATVYITKTGEKYHTGGCSYLKKSKIAISLSEAKADGYSPCSRCSPPS</sequence>
<comment type="caution">
    <text evidence="2">The sequence shown here is derived from an EMBL/GenBank/DDBJ whole genome shotgun (WGS) entry which is preliminary data.</text>
</comment>
<evidence type="ECO:0000256" key="1">
    <source>
        <dbReference type="SAM" id="MobiDB-lite"/>
    </source>
</evidence>
<dbReference type="EMBL" id="LAYJ01000101">
    <property type="protein sequence ID" value="KKI50781.1"/>
    <property type="molecule type" value="Genomic_DNA"/>
</dbReference>
<dbReference type="RefSeq" id="WP_046443576.1">
    <property type="nucleotide sequence ID" value="NZ_LAYJ01000101.1"/>
</dbReference>
<evidence type="ECO:0008006" key="4">
    <source>
        <dbReference type="Google" id="ProtNLM"/>
    </source>
</evidence>
<proteinExistence type="predicted"/>
<dbReference type="Proteomes" id="UP000034076">
    <property type="component" value="Unassembled WGS sequence"/>
</dbReference>
<dbReference type="PROSITE" id="PS51257">
    <property type="entry name" value="PROKAR_LIPOPROTEIN"/>
    <property type="match status" value="1"/>
</dbReference>
<dbReference type="SUPFAM" id="SSF57884">
    <property type="entry name" value="Ada DNA repair protein, N-terminal domain (N-Ada 10)"/>
    <property type="match status" value="1"/>
</dbReference>
<organism evidence="2 3">
    <name type="scientific">Christensenella hongkongensis</name>
    <dbReference type="NCBI Taxonomy" id="270498"/>
    <lineage>
        <taxon>Bacteria</taxon>
        <taxon>Bacillati</taxon>
        <taxon>Bacillota</taxon>
        <taxon>Clostridia</taxon>
        <taxon>Christensenellales</taxon>
        <taxon>Christensenellaceae</taxon>
        <taxon>Christensenella</taxon>
    </lineage>
</organism>
<dbReference type="PATRIC" id="fig|270498.16.peg.2770"/>
<feature type="compositionally biased region" description="Low complexity" evidence="1">
    <location>
        <begin position="109"/>
        <end position="128"/>
    </location>
</feature>